<feature type="transmembrane region" description="Helical" evidence="1">
    <location>
        <begin position="77"/>
        <end position="97"/>
    </location>
</feature>
<comment type="caution">
    <text evidence="2">The sequence shown here is derived from an EMBL/GenBank/DDBJ whole genome shotgun (WGS) entry which is preliminary data.</text>
</comment>
<keyword evidence="1" id="KW-0812">Transmembrane</keyword>
<evidence type="ECO:0000256" key="1">
    <source>
        <dbReference type="SAM" id="Phobius"/>
    </source>
</evidence>
<evidence type="ECO:0000313" key="3">
    <source>
        <dbReference type="Proteomes" id="UP000177088"/>
    </source>
</evidence>
<keyword evidence="1" id="KW-1133">Transmembrane helix</keyword>
<organism evidence="2 3">
    <name type="scientific">Candidatus Uhrbacteria bacterium RIFCSPHIGHO2_02_FULL_60_10</name>
    <dbReference type="NCBI Taxonomy" id="1802392"/>
    <lineage>
        <taxon>Bacteria</taxon>
        <taxon>Candidatus Uhriibacteriota</taxon>
    </lineage>
</organism>
<evidence type="ECO:0000313" key="2">
    <source>
        <dbReference type="EMBL" id="OGL74091.1"/>
    </source>
</evidence>
<evidence type="ECO:0008006" key="4">
    <source>
        <dbReference type="Google" id="ProtNLM"/>
    </source>
</evidence>
<keyword evidence="1" id="KW-0472">Membrane</keyword>
<name>A0A1F7U795_9BACT</name>
<accession>A0A1F7U795</accession>
<reference evidence="2 3" key="1">
    <citation type="journal article" date="2016" name="Nat. Commun.">
        <title>Thousands of microbial genomes shed light on interconnected biogeochemical processes in an aquifer system.</title>
        <authorList>
            <person name="Anantharaman K."/>
            <person name="Brown C.T."/>
            <person name="Hug L.A."/>
            <person name="Sharon I."/>
            <person name="Castelle C.J."/>
            <person name="Probst A.J."/>
            <person name="Thomas B.C."/>
            <person name="Singh A."/>
            <person name="Wilkins M.J."/>
            <person name="Karaoz U."/>
            <person name="Brodie E.L."/>
            <person name="Williams K.H."/>
            <person name="Hubbard S.S."/>
            <person name="Banfield J.F."/>
        </authorList>
    </citation>
    <scope>NUCLEOTIDE SEQUENCE [LARGE SCALE GENOMIC DNA]</scope>
</reference>
<protein>
    <recommendedName>
        <fullName evidence="4">DUF2892 domain-containing protein</fullName>
    </recommendedName>
</protein>
<sequence>MKFPVNQTFFGRQLRALAAEVLALVAFFWLPAPWSYLSYAAALWLALEAWSGHCLLNRLFLKHGVLGGELRRPHRDIVIFAVMTAVFAVAAPMSVFWSQRLLVDDLGRLQVAYDQAVAATDRRLRVESQDAAVRLEIVLDDFYRRYRSYRPFAIKTDRQLGVELAQFAELGRPIKFEAVQGDLGQARRLLSGPVDFVGGIMARNRLSALSLALVVFKEAGLVTLLDAAERGDSAQLIRQYDNLNARWGAVEALATGPEFAAVRAAIEALMDAARLNQTEKLLPLAKSLRAAFGKAYFFRD</sequence>
<dbReference type="EMBL" id="MGEA01000035">
    <property type="protein sequence ID" value="OGL74091.1"/>
    <property type="molecule type" value="Genomic_DNA"/>
</dbReference>
<proteinExistence type="predicted"/>
<gene>
    <name evidence="2" type="ORF">A3C96_04185</name>
</gene>
<dbReference type="AlphaFoldDB" id="A0A1F7U795"/>
<dbReference type="Proteomes" id="UP000177088">
    <property type="component" value="Unassembled WGS sequence"/>
</dbReference>